<organism evidence="2">
    <name type="scientific">Rhizophora mucronata</name>
    <name type="common">Asiatic mangrove</name>
    <dbReference type="NCBI Taxonomy" id="61149"/>
    <lineage>
        <taxon>Eukaryota</taxon>
        <taxon>Viridiplantae</taxon>
        <taxon>Streptophyta</taxon>
        <taxon>Embryophyta</taxon>
        <taxon>Tracheophyta</taxon>
        <taxon>Spermatophyta</taxon>
        <taxon>Magnoliopsida</taxon>
        <taxon>eudicotyledons</taxon>
        <taxon>Gunneridae</taxon>
        <taxon>Pentapetalae</taxon>
        <taxon>rosids</taxon>
        <taxon>fabids</taxon>
        <taxon>Malpighiales</taxon>
        <taxon>Rhizophoraceae</taxon>
        <taxon>Rhizophora</taxon>
    </lineage>
</organism>
<dbReference type="EMBL" id="GGEC01082949">
    <property type="protein sequence ID" value="MBX63433.1"/>
    <property type="molecule type" value="Transcribed_RNA"/>
</dbReference>
<protein>
    <submittedName>
        <fullName evidence="2">Uncharacterized protein</fullName>
    </submittedName>
</protein>
<keyword evidence="1" id="KW-0472">Membrane</keyword>
<accession>A0A2P2Q8Z5</accession>
<name>A0A2P2Q8Z5_RHIMU</name>
<feature type="transmembrane region" description="Helical" evidence="1">
    <location>
        <begin position="21"/>
        <end position="47"/>
    </location>
</feature>
<sequence length="64" mass="7184">MKLATKANHNYILSDAKIASRFMIILMIFFKVIMALFASSSVTVLVLPDNQLEVLRVLINIMGD</sequence>
<proteinExistence type="predicted"/>
<evidence type="ECO:0000256" key="1">
    <source>
        <dbReference type="SAM" id="Phobius"/>
    </source>
</evidence>
<keyword evidence="1" id="KW-0812">Transmembrane</keyword>
<reference evidence="2" key="1">
    <citation type="submission" date="2018-02" db="EMBL/GenBank/DDBJ databases">
        <title>Rhizophora mucronata_Transcriptome.</title>
        <authorList>
            <person name="Meera S.P."/>
            <person name="Sreeshan A."/>
            <person name="Augustine A."/>
        </authorList>
    </citation>
    <scope>NUCLEOTIDE SEQUENCE</scope>
    <source>
        <tissue evidence="2">Leaf</tissue>
    </source>
</reference>
<evidence type="ECO:0000313" key="2">
    <source>
        <dbReference type="EMBL" id="MBX63433.1"/>
    </source>
</evidence>
<keyword evidence="1" id="KW-1133">Transmembrane helix</keyword>
<dbReference type="AlphaFoldDB" id="A0A2P2Q8Z5"/>